<evidence type="ECO:0000313" key="2">
    <source>
        <dbReference type="Proteomes" id="UP000325030"/>
    </source>
</evidence>
<dbReference type="AlphaFoldDB" id="A0A510E5W1"/>
<proteinExistence type="predicted"/>
<protein>
    <submittedName>
        <fullName evidence="1">Uncharacterized protein</fullName>
    </submittedName>
</protein>
<organism evidence="1 2">
    <name type="scientific">Sulfuracidifex tepidarius</name>
    <dbReference type="NCBI Taxonomy" id="1294262"/>
    <lineage>
        <taxon>Archaea</taxon>
        <taxon>Thermoproteota</taxon>
        <taxon>Thermoprotei</taxon>
        <taxon>Sulfolobales</taxon>
        <taxon>Sulfolobaceae</taxon>
        <taxon>Sulfuracidifex</taxon>
    </lineage>
</organism>
<name>A0A510E5W1_9CREN</name>
<dbReference type="EMBL" id="AP018930">
    <property type="protein sequence ID" value="BBG27866.1"/>
    <property type="molecule type" value="Genomic_DNA"/>
</dbReference>
<accession>A0A510E5W1</accession>
<dbReference type="Proteomes" id="UP000325030">
    <property type="component" value="Chromosome"/>
</dbReference>
<sequence length="90" mass="10348">MVSTFKNVSATTLNSEKIYYFYANDKTYAELVDVIGDHIVVVINYSNENGRNDILSYYKSQVPILLQLTYNVNNYMSHADSLSTQFLHLI</sequence>
<gene>
    <name evidence="1" type="ORF">IC007_2421</name>
</gene>
<reference evidence="2" key="1">
    <citation type="submission" date="2018-09" db="EMBL/GenBank/DDBJ databases">
        <title>Complete Genome Sequencing of Sulfolobus sp. JCM 16834.</title>
        <authorList>
            <person name="Kato S."/>
            <person name="Itoh T."/>
            <person name="Ohkuma M."/>
        </authorList>
    </citation>
    <scope>NUCLEOTIDE SEQUENCE [LARGE SCALE GENOMIC DNA]</scope>
    <source>
        <strain evidence="2">IC-007</strain>
    </source>
</reference>
<evidence type="ECO:0000313" key="1">
    <source>
        <dbReference type="EMBL" id="BBG27866.1"/>
    </source>
</evidence>